<dbReference type="AlphaFoldDB" id="A0A7S1NUZ4"/>
<sequence>MYPHRIRLQLEAALGHPNALVGSNVVRIPENSTHRYTDWANSLTEEQLYLDRFKEVTLLMPTWFIKKDDFLASGMFQEQPCEDLLFLYAHVSRGGKLFKVPEPLTVYRYHEQALTQRKSGFGAIPRKLLLKHRTAAFEKQVLPGWGRFSIWSCGRDGKEFFKNTCPETQQKVVCFADVDPAKVGKDYFHVPLQLRVPIVHVMEVVPPVIILVASNRDNGFQEKFAQWRAKWPDAQEGVDYWHFC</sequence>
<organism evidence="1">
    <name type="scientific">Eutreptiella gymnastica</name>
    <dbReference type="NCBI Taxonomy" id="73025"/>
    <lineage>
        <taxon>Eukaryota</taxon>
        <taxon>Discoba</taxon>
        <taxon>Euglenozoa</taxon>
        <taxon>Euglenida</taxon>
        <taxon>Spirocuta</taxon>
        <taxon>Euglenophyceae</taxon>
        <taxon>Eutreptiales</taxon>
        <taxon>Eutreptiaceae</taxon>
        <taxon>Eutreptiella</taxon>
    </lineage>
</organism>
<reference evidence="1" key="1">
    <citation type="submission" date="2021-01" db="EMBL/GenBank/DDBJ databases">
        <authorList>
            <person name="Corre E."/>
            <person name="Pelletier E."/>
            <person name="Niang G."/>
            <person name="Scheremetjew M."/>
            <person name="Finn R."/>
            <person name="Kale V."/>
            <person name="Holt S."/>
            <person name="Cochrane G."/>
            <person name="Meng A."/>
            <person name="Brown T."/>
            <person name="Cohen L."/>
        </authorList>
    </citation>
    <scope>NUCLEOTIDE SEQUENCE</scope>
    <source>
        <strain evidence="1">NIES-381</strain>
    </source>
</reference>
<dbReference type="EMBL" id="HBGA01152444">
    <property type="protein sequence ID" value="CAD9044219.1"/>
    <property type="molecule type" value="Transcribed_RNA"/>
</dbReference>
<dbReference type="Gene3D" id="3.90.550.10">
    <property type="entry name" value="Spore Coat Polysaccharide Biosynthesis Protein SpsA, Chain A"/>
    <property type="match status" value="1"/>
</dbReference>
<dbReference type="SUPFAM" id="SSF53448">
    <property type="entry name" value="Nucleotide-diphospho-sugar transferases"/>
    <property type="match status" value="1"/>
</dbReference>
<name>A0A7S1NUZ4_9EUGL</name>
<dbReference type="GO" id="GO:0016757">
    <property type="term" value="F:glycosyltransferase activity"/>
    <property type="evidence" value="ECO:0007669"/>
    <property type="project" value="UniProtKB-ARBA"/>
</dbReference>
<proteinExistence type="predicted"/>
<evidence type="ECO:0000313" key="1">
    <source>
        <dbReference type="EMBL" id="CAD9044219.1"/>
    </source>
</evidence>
<accession>A0A7S1NUZ4</accession>
<protein>
    <submittedName>
        <fullName evidence="1">Uncharacterized protein</fullName>
    </submittedName>
</protein>
<dbReference type="PANTHER" id="PTHR22916:SF3">
    <property type="entry name" value="UDP-GLCNAC:BETAGAL BETA-1,3-N-ACETYLGLUCOSAMINYLTRANSFERASE-LIKE PROTEIN 1"/>
    <property type="match status" value="1"/>
</dbReference>
<dbReference type="InterPro" id="IPR029044">
    <property type="entry name" value="Nucleotide-diphossugar_trans"/>
</dbReference>
<dbReference type="PANTHER" id="PTHR22916">
    <property type="entry name" value="GLYCOSYLTRANSFERASE"/>
    <property type="match status" value="1"/>
</dbReference>
<gene>
    <name evidence="1" type="ORF">EGYM00392_LOCUS55402</name>
</gene>